<dbReference type="InterPro" id="IPR003869">
    <property type="entry name" value="Polysac_CapD-like"/>
</dbReference>
<keyword evidence="2" id="KW-1133">Transmembrane helix</keyword>
<evidence type="ECO:0000256" key="1">
    <source>
        <dbReference type="ARBA" id="ARBA00007430"/>
    </source>
</evidence>
<dbReference type="InterPro" id="IPR029063">
    <property type="entry name" value="SAM-dependent_MTases_sf"/>
</dbReference>
<dbReference type="Gene3D" id="3.40.50.720">
    <property type="entry name" value="NAD(P)-binding Rossmann-like Domain"/>
    <property type="match status" value="2"/>
</dbReference>
<sequence length="619" mass="68882">MNVERFKKPIVIAYDLISLLCAWYIGYLLRFNFSIPQEHFLVMLNCAPYLILFEITALFGLGLYRGTWRFSGMIELQKIVIALSLVGILFGIIVLTYSLDFIIPRSIVVLNLILAISFIGGGRLLYRLIRERQLFFVGSLSGEPLIVIGADRTAANLIKEFRYSKEWRVVGALDSNPSMKNREIAGVKVLGSLSMLPTLSSSLEYQHIVIASTSLTNADRKIILDTALIQKKKVLTAPSLDDIISGRMTISQIRPVKVEDLLGREPVEIDSSGLQELIKGKSIVVSGAAGSIGSELCRQILQFNPSCLVCIDHSEYALYGLQQELDSTRAQSNITYVVADVKNVNLTDNVLSKFKPSVVFHAAAYKHVPLMENINVAQCIYNNVIGTHTIAKAAIKARVPKFILISTDKAVNPTNVMGATKRMSEMVCQSLQKKTGTSFVSVRFGNVLGSSGSVIPKFREQIANGGPVTVTHKLMTRFFMSIPEATQLVLQSCLLGRRGEIFVLDMGVPVKILDLARNMIKLSGFSEKEIKITFSGTRPGEKLYEELLMDHEKVLPTLHNKIFIANAKKVSGLWVGNLLKWIGTINEKDEHTIKREIKNWVEDYQPKDMALKKTKSVKV</sequence>
<keyword evidence="2" id="KW-0472">Membrane</keyword>
<protein>
    <submittedName>
        <fullName evidence="4">Putative epimerase/dehydratase polysaccharide-related biosynthesis protein</fullName>
    </submittedName>
</protein>
<dbReference type="Pfam" id="PF02719">
    <property type="entry name" value="Polysacc_synt_2"/>
    <property type="match status" value="1"/>
</dbReference>
<keyword evidence="5" id="KW-1185">Reference proteome</keyword>
<feature type="transmembrane region" description="Helical" evidence="2">
    <location>
        <begin position="76"/>
        <end position="97"/>
    </location>
</feature>
<evidence type="ECO:0000313" key="4">
    <source>
        <dbReference type="EMBL" id="EAV47396.1"/>
    </source>
</evidence>
<dbReference type="AlphaFoldDB" id="A0P786"/>
<comment type="caution">
    <text evidence="4">The sequence shown here is derived from an EMBL/GenBank/DDBJ whole genome shotgun (WGS) entry which is preliminary data.</text>
</comment>
<dbReference type="EMBL" id="AAUX01000001">
    <property type="protein sequence ID" value="EAV47396.1"/>
    <property type="molecule type" value="Genomic_DNA"/>
</dbReference>
<dbReference type="PANTHER" id="PTHR43318">
    <property type="entry name" value="UDP-N-ACETYLGLUCOSAMINE 4,6-DEHYDRATASE"/>
    <property type="match status" value="1"/>
</dbReference>
<comment type="similarity">
    <text evidence="1">Belongs to the polysaccharide synthase family.</text>
</comment>
<dbReference type="Proteomes" id="UP000054262">
    <property type="component" value="Unassembled WGS sequence"/>
</dbReference>
<dbReference type="CDD" id="cd05237">
    <property type="entry name" value="UDP_invert_4-6DH_SDR_e"/>
    <property type="match status" value="1"/>
</dbReference>
<name>A0P786_9PROT</name>
<dbReference type="InterPro" id="IPR036291">
    <property type="entry name" value="NAD(P)-bd_dom_sf"/>
</dbReference>
<dbReference type="SUPFAM" id="SSF53335">
    <property type="entry name" value="S-adenosyl-L-methionine-dependent methyltransferases"/>
    <property type="match status" value="1"/>
</dbReference>
<evidence type="ECO:0000313" key="5">
    <source>
        <dbReference type="Proteomes" id="UP000054262"/>
    </source>
</evidence>
<reference evidence="4 5" key="1">
    <citation type="submission" date="2006-11" db="EMBL/GenBank/DDBJ databases">
        <authorList>
            <person name="Giovannoni S."/>
            <person name="Vergin K."/>
            <person name="Ferriera S."/>
            <person name="Johnson J."/>
            <person name="Kravitz S."/>
            <person name="Beeson K."/>
            <person name="Sutton G."/>
            <person name="Rogers Y.-H."/>
            <person name="Friedman R."/>
            <person name="Frazier M."/>
            <person name="Venter J.C."/>
        </authorList>
    </citation>
    <scope>NUCLEOTIDE SEQUENCE [LARGE SCALE GENOMIC DNA]</scope>
    <source>
        <strain evidence="4 5">HTCC2181</strain>
    </source>
</reference>
<dbReference type="PANTHER" id="PTHR43318:SF1">
    <property type="entry name" value="POLYSACCHARIDE BIOSYNTHESIS PROTEIN EPSC-RELATED"/>
    <property type="match status" value="1"/>
</dbReference>
<feature type="domain" description="Polysaccharide biosynthesis protein CapD-like" evidence="3">
    <location>
        <begin position="283"/>
        <end position="566"/>
    </location>
</feature>
<accession>A0P786</accession>
<proteinExistence type="inferred from homology"/>
<evidence type="ECO:0000259" key="3">
    <source>
        <dbReference type="Pfam" id="PF02719"/>
    </source>
</evidence>
<feature type="transmembrane region" description="Helical" evidence="2">
    <location>
        <begin position="12"/>
        <end position="29"/>
    </location>
</feature>
<gene>
    <name evidence="4" type="ORF">MB2181_04945</name>
</gene>
<keyword evidence="2" id="KW-0812">Transmembrane</keyword>
<feature type="transmembrane region" description="Helical" evidence="2">
    <location>
        <begin position="41"/>
        <end position="64"/>
    </location>
</feature>
<dbReference type="InterPro" id="IPR051203">
    <property type="entry name" value="Polysaccharide_Synthase-Rel"/>
</dbReference>
<feature type="transmembrane region" description="Helical" evidence="2">
    <location>
        <begin position="103"/>
        <end position="126"/>
    </location>
</feature>
<organism evidence="4 5">
    <name type="scientific">Methylophilales bacterium HTCC2181</name>
    <dbReference type="NCBI Taxonomy" id="383631"/>
    <lineage>
        <taxon>Bacteria</taxon>
        <taxon>Pseudomonadati</taxon>
        <taxon>Pseudomonadota</taxon>
        <taxon>Betaproteobacteria</taxon>
        <taxon>Nitrosomonadales</taxon>
        <taxon>OM43 clade</taxon>
    </lineage>
</organism>
<evidence type="ECO:0000256" key="2">
    <source>
        <dbReference type="SAM" id="Phobius"/>
    </source>
</evidence>
<dbReference type="OrthoDB" id="9803111at2"/>
<dbReference type="SUPFAM" id="SSF51735">
    <property type="entry name" value="NAD(P)-binding Rossmann-fold domains"/>
    <property type="match status" value="1"/>
</dbReference>